<sequence>MKKETFQSGIHNFRTDRLTVDNIKDDHFVDVVKNILTPKVTKYLPDGWQNLSYNEDINNWIKDRDSESCFLNLRMSNTIVGFCFLSISETETEKLDVRFGYLLSEGVWDKGLGTEFIRGLVNYCNKLEIINSISGGVERQNSGSIRVLEKTGFVKESEKGNTLFYRKGFKRL</sequence>
<reference evidence="2 3" key="1">
    <citation type="submission" date="2020-01" db="EMBL/GenBank/DDBJ databases">
        <title>Leptobacterium flavescens.</title>
        <authorList>
            <person name="Wang G."/>
        </authorList>
    </citation>
    <scope>NUCLEOTIDE SEQUENCE [LARGE SCALE GENOMIC DNA]</scope>
    <source>
        <strain evidence="2 3">KCTC 22160</strain>
    </source>
</reference>
<keyword evidence="2" id="KW-0808">Transferase</keyword>
<dbReference type="InterPro" id="IPR051531">
    <property type="entry name" value="N-acetyltransferase"/>
</dbReference>
<dbReference type="PANTHER" id="PTHR43792">
    <property type="entry name" value="GNAT FAMILY, PUTATIVE (AFU_ORTHOLOGUE AFUA_3G00765)-RELATED-RELATED"/>
    <property type="match status" value="1"/>
</dbReference>
<dbReference type="RefSeq" id="WP_163605612.1">
    <property type="nucleotide sequence ID" value="NZ_JAABOO010000001.1"/>
</dbReference>
<name>A0A6P0UL23_9FLAO</name>
<keyword evidence="3" id="KW-1185">Reference proteome</keyword>
<evidence type="ECO:0000313" key="3">
    <source>
        <dbReference type="Proteomes" id="UP000468581"/>
    </source>
</evidence>
<evidence type="ECO:0000259" key="1">
    <source>
        <dbReference type="Pfam" id="PF13302"/>
    </source>
</evidence>
<proteinExistence type="predicted"/>
<feature type="domain" description="N-acetyltransferase" evidence="1">
    <location>
        <begin position="17"/>
        <end position="154"/>
    </location>
</feature>
<accession>A0A6P0UL23</accession>
<dbReference type="EMBL" id="JAABOO010000001">
    <property type="protein sequence ID" value="NER12598.1"/>
    <property type="molecule type" value="Genomic_DNA"/>
</dbReference>
<dbReference type="Pfam" id="PF13302">
    <property type="entry name" value="Acetyltransf_3"/>
    <property type="match status" value="1"/>
</dbReference>
<dbReference type="Gene3D" id="3.40.630.30">
    <property type="match status" value="1"/>
</dbReference>
<protein>
    <submittedName>
        <fullName evidence="2">GNAT family N-acetyltransferase</fullName>
    </submittedName>
</protein>
<evidence type="ECO:0000313" key="2">
    <source>
        <dbReference type="EMBL" id="NER12598.1"/>
    </source>
</evidence>
<dbReference type="InterPro" id="IPR000182">
    <property type="entry name" value="GNAT_dom"/>
</dbReference>
<organism evidence="2 3">
    <name type="scientific">Leptobacterium flavescens</name>
    <dbReference type="NCBI Taxonomy" id="472055"/>
    <lineage>
        <taxon>Bacteria</taxon>
        <taxon>Pseudomonadati</taxon>
        <taxon>Bacteroidota</taxon>
        <taxon>Flavobacteriia</taxon>
        <taxon>Flavobacteriales</taxon>
        <taxon>Flavobacteriaceae</taxon>
        <taxon>Leptobacterium</taxon>
    </lineage>
</organism>
<dbReference type="SUPFAM" id="SSF55729">
    <property type="entry name" value="Acyl-CoA N-acyltransferases (Nat)"/>
    <property type="match status" value="1"/>
</dbReference>
<dbReference type="InterPro" id="IPR016181">
    <property type="entry name" value="Acyl_CoA_acyltransferase"/>
</dbReference>
<dbReference type="AlphaFoldDB" id="A0A6P0UL23"/>
<comment type="caution">
    <text evidence="2">The sequence shown here is derived from an EMBL/GenBank/DDBJ whole genome shotgun (WGS) entry which is preliminary data.</text>
</comment>
<dbReference type="Proteomes" id="UP000468581">
    <property type="component" value="Unassembled WGS sequence"/>
</dbReference>
<dbReference type="GO" id="GO:0016747">
    <property type="term" value="F:acyltransferase activity, transferring groups other than amino-acyl groups"/>
    <property type="evidence" value="ECO:0007669"/>
    <property type="project" value="InterPro"/>
</dbReference>
<gene>
    <name evidence="2" type="ORF">GWK08_04040</name>
</gene>